<keyword evidence="1" id="KW-0472">Membrane</keyword>
<dbReference type="Pfam" id="PF01847">
    <property type="entry name" value="VHL"/>
    <property type="match status" value="1"/>
</dbReference>
<dbReference type="AlphaFoldDB" id="A0AAW1R4E4"/>
<organism evidence="4 5">
    <name type="scientific">Elliptochloris bilobata</name>
    <dbReference type="NCBI Taxonomy" id="381761"/>
    <lineage>
        <taxon>Eukaryota</taxon>
        <taxon>Viridiplantae</taxon>
        <taxon>Chlorophyta</taxon>
        <taxon>core chlorophytes</taxon>
        <taxon>Trebouxiophyceae</taxon>
        <taxon>Trebouxiophyceae incertae sedis</taxon>
        <taxon>Elliptochloris clade</taxon>
        <taxon>Elliptochloris</taxon>
    </lineage>
</organism>
<feature type="signal peptide" evidence="2">
    <location>
        <begin position="1"/>
        <end position="18"/>
    </location>
</feature>
<dbReference type="EMBL" id="JALJOU010000051">
    <property type="protein sequence ID" value="KAK9828400.1"/>
    <property type="molecule type" value="Genomic_DNA"/>
</dbReference>
<keyword evidence="1" id="KW-0812">Transmembrane</keyword>
<sequence>MLLFICWTFAIDAQVLVAASPGLHRSQGWAPHNYSFHDHAPAPEGLQNATQRYAEARVPAWTIHAELAFIGIAAASFALFVVVVVSCWTNCCASRCRVRVDLADLEVGTPSQRPARPSFCSLLDSEACHVDITNAAPTSVQLLWYSYEGAAVVAGSIRPGELHRLQTWKTHCWKVVDAATGAPLADIVAGSGVSSVRISADAEGRLHATSL</sequence>
<evidence type="ECO:0000313" key="5">
    <source>
        <dbReference type="Proteomes" id="UP001445335"/>
    </source>
</evidence>
<protein>
    <recommendedName>
        <fullName evidence="3">von Hippel-Lindau disease tumour suppressor beta domain-containing protein</fullName>
    </recommendedName>
</protein>
<keyword evidence="5" id="KW-1185">Reference proteome</keyword>
<dbReference type="InterPro" id="IPR036208">
    <property type="entry name" value="VHL_sf"/>
</dbReference>
<comment type="caution">
    <text evidence="4">The sequence shown here is derived from an EMBL/GenBank/DDBJ whole genome shotgun (WGS) entry which is preliminary data.</text>
</comment>
<feature type="transmembrane region" description="Helical" evidence="1">
    <location>
        <begin position="67"/>
        <end position="89"/>
    </location>
</feature>
<evidence type="ECO:0000259" key="3">
    <source>
        <dbReference type="Pfam" id="PF01847"/>
    </source>
</evidence>
<reference evidence="4 5" key="1">
    <citation type="journal article" date="2024" name="Nat. Commun.">
        <title>Phylogenomics reveals the evolutionary origins of lichenization in chlorophyte algae.</title>
        <authorList>
            <person name="Puginier C."/>
            <person name="Libourel C."/>
            <person name="Otte J."/>
            <person name="Skaloud P."/>
            <person name="Haon M."/>
            <person name="Grisel S."/>
            <person name="Petersen M."/>
            <person name="Berrin J.G."/>
            <person name="Delaux P.M."/>
            <person name="Dal Grande F."/>
            <person name="Keller J."/>
        </authorList>
    </citation>
    <scope>NUCLEOTIDE SEQUENCE [LARGE SCALE GENOMIC DNA]</scope>
    <source>
        <strain evidence="4 5">SAG 245.80</strain>
    </source>
</reference>
<gene>
    <name evidence="4" type="ORF">WJX81_004163</name>
</gene>
<keyword evidence="2" id="KW-0732">Signal</keyword>
<evidence type="ECO:0000256" key="2">
    <source>
        <dbReference type="SAM" id="SignalP"/>
    </source>
</evidence>
<dbReference type="Proteomes" id="UP001445335">
    <property type="component" value="Unassembled WGS sequence"/>
</dbReference>
<keyword evidence="1" id="KW-1133">Transmembrane helix</keyword>
<dbReference type="SUPFAM" id="SSF49468">
    <property type="entry name" value="VHL"/>
    <property type="match status" value="1"/>
</dbReference>
<feature type="domain" description="von Hippel-Lindau disease tumour suppressor beta" evidence="3">
    <location>
        <begin position="120"/>
        <end position="184"/>
    </location>
</feature>
<name>A0AAW1R4E4_9CHLO</name>
<dbReference type="InterPro" id="IPR024053">
    <property type="entry name" value="VHL_beta_dom"/>
</dbReference>
<evidence type="ECO:0000313" key="4">
    <source>
        <dbReference type="EMBL" id="KAK9828400.1"/>
    </source>
</evidence>
<proteinExistence type="predicted"/>
<evidence type="ECO:0000256" key="1">
    <source>
        <dbReference type="SAM" id="Phobius"/>
    </source>
</evidence>
<dbReference type="Gene3D" id="2.60.40.780">
    <property type="entry name" value="von Hippel-Lindau disease tumour suppressor, beta domain"/>
    <property type="match status" value="1"/>
</dbReference>
<accession>A0AAW1R4E4</accession>
<feature type="chain" id="PRO_5043743919" description="von Hippel-Lindau disease tumour suppressor beta domain-containing protein" evidence="2">
    <location>
        <begin position="19"/>
        <end position="211"/>
    </location>
</feature>
<dbReference type="InterPro" id="IPR037140">
    <property type="entry name" value="VHL_beta_dom_sf"/>
</dbReference>